<keyword evidence="2" id="KW-1185">Reference proteome</keyword>
<organism evidence="1 2">
    <name type="scientific">Elysia crispata</name>
    <name type="common">lettuce slug</name>
    <dbReference type="NCBI Taxonomy" id="231223"/>
    <lineage>
        <taxon>Eukaryota</taxon>
        <taxon>Metazoa</taxon>
        <taxon>Spiralia</taxon>
        <taxon>Lophotrochozoa</taxon>
        <taxon>Mollusca</taxon>
        <taxon>Gastropoda</taxon>
        <taxon>Heterobranchia</taxon>
        <taxon>Euthyneura</taxon>
        <taxon>Panpulmonata</taxon>
        <taxon>Sacoglossa</taxon>
        <taxon>Placobranchoidea</taxon>
        <taxon>Plakobranchidae</taxon>
        <taxon>Elysia</taxon>
    </lineage>
</organism>
<sequence length="106" mass="11351">MADVKEHSGVRSGPITAHPSCIEKLIMGNIHRPGLVLTFEEMRVQHKKFEVSPYPCACARHSSGVTNELGCGGALECDAVVSTIVSQGEATLPRAWPAGRGARRNI</sequence>
<name>A0AAE0ZGZ7_9GAST</name>
<gene>
    <name evidence="1" type="ORF">RRG08_059879</name>
</gene>
<evidence type="ECO:0000313" key="2">
    <source>
        <dbReference type="Proteomes" id="UP001283361"/>
    </source>
</evidence>
<dbReference type="Proteomes" id="UP001283361">
    <property type="component" value="Unassembled WGS sequence"/>
</dbReference>
<dbReference type="EMBL" id="JAWDGP010003956">
    <property type="protein sequence ID" value="KAK3769254.1"/>
    <property type="molecule type" value="Genomic_DNA"/>
</dbReference>
<dbReference type="AlphaFoldDB" id="A0AAE0ZGZ7"/>
<comment type="caution">
    <text evidence="1">The sequence shown here is derived from an EMBL/GenBank/DDBJ whole genome shotgun (WGS) entry which is preliminary data.</text>
</comment>
<protein>
    <submittedName>
        <fullName evidence="1">Uncharacterized protein</fullName>
    </submittedName>
</protein>
<proteinExistence type="predicted"/>
<reference evidence="1" key="1">
    <citation type="journal article" date="2023" name="G3 (Bethesda)">
        <title>A reference genome for the long-term kleptoplast-retaining sea slug Elysia crispata morphotype clarki.</title>
        <authorList>
            <person name="Eastman K.E."/>
            <person name="Pendleton A.L."/>
            <person name="Shaikh M.A."/>
            <person name="Suttiyut T."/>
            <person name="Ogas R."/>
            <person name="Tomko P."/>
            <person name="Gavelis G."/>
            <person name="Widhalm J.R."/>
            <person name="Wisecaver J.H."/>
        </authorList>
    </citation>
    <scope>NUCLEOTIDE SEQUENCE</scope>
    <source>
        <strain evidence="1">ECLA1</strain>
    </source>
</reference>
<accession>A0AAE0ZGZ7</accession>
<evidence type="ECO:0000313" key="1">
    <source>
        <dbReference type="EMBL" id="KAK3769254.1"/>
    </source>
</evidence>